<reference evidence="4 6" key="2">
    <citation type="submission" date="2018-06" db="EMBL/GenBank/DDBJ databases">
        <authorList>
            <consortium name="Pathogen Informatics"/>
            <person name="Doyle S."/>
        </authorList>
    </citation>
    <scope>NUCLEOTIDE SEQUENCE [LARGE SCALE GENOMIC DNA]</scope>
    <source>
        <strain evidence="4 6">NCTC13560</strain>
    </source>
</reference>
<feature type="chain" id="PRO_5016938128" evidence="1">
    <location>
        <begin position="21"/>
        <end position="195"/>
    </location>
</feature>
<dbReference type="AlphaFoldDB" id="A0A381F9Z1"/>
<evidence type="ECO:0000313" key="5">
    <source>
        <dbReference type="Proteomes" id="UP000185725"/>
    </source>
</evidence>
<dbReference type="Gene3D" id="1.20.1290.10">
    <property type="entry name" value="AhpD-like"/>
    <property type="match status" value="1"/>
</dbReference>
<accession>A0A381F9Z1</accession>
<reference evidence="3 5" key="1">
    <citation type="submission" date="2017-01" db="EMBL/GenBank/DDBJ databases">
        <authorList>
            <person name="Varghese N."/>
            <person name="Submissions S."/>
        </authorList>
    </citation>
    <scope>NUCLEOTIDE SEQUENCE [LARGE SCALE GENOMIC DNA]</scope>
    <source>
        <strain evidence="3 5">ATCC 27950</strain>
    </source>
</reference>
<evidence type="ECO:0000256" key="1">
    <source>
        <dbReference type="SAM" id="SignalP"/>
    </source>
</evidence>
<proteinExistence type="predicted"/>
<organism evidence="4 6">
    <name type="scientific">Chryseobacterium indoltheticum</name>
    <dbReference type="NCBI Taxonomy" id="254"/>
    <lineage>
        <taxon>Bacteria</taxon>
        <taxon>Pseudomonadati</taxon>
        <taxon>Bacteroidota</taxon>
        <taxon>Flavobacteriia</taxon>
        <taxon>Flavobacteriales</taxon>
        <taxon>Weeksellaceae</taxon>
        <taxon>Chryseobacterium group</taxon>
        <taxon>Chryseobacterium</taxon>
    </lineage>
</organism>
<dbReference type="EMBL" id="UFVS01000001">
    <property type="protein sequence ID" value="SUX43400.1"/>
    <property type="molecule type" value="Genomic_DNA"/>
</dbReference>
<feature type="signal peptide" evidence="1">
    <location>
        <begin position="1"/>
        <end position="20"/>
    </location>
</feature>
<feature type="domain" description="Carboxymuconolactone decarboxylase-like" evidence="2">
    <location>
        <begin position="77"/>
        <end position="141"/>
    </location>
</feature>
<keyword evidence="1" id="KW-0732">Signal</keyword>
<evidence type="ECO:0000313" key="4">
    <source>
        <dbReference type="EMBL" id="SUX43400.1"/>
    </source>
</evidence>
<keyword evidence="5" id="KW-1185">Reference proteome</keyword>
<dbReference type="GO" id="GO:0051920">
    <property type="term" value="F:peroxiredoxin activity"/>
    <property type="evidence" value="ECO:0007669"/>
    <property type="project" value="InterPro"/>
</dbReference>
<dbReference type="Pfam" id="PF02627">
    <property type="entry name" value="CMD"/>
    <property type="match status" value="1"/>
</dbReference>
<evidence type="ECO:0000313" key="3">
    <source>
        <dbReference type="EMBL" id="SIR00231.1"/>
    </source>
</evidence>
<dbReference type="SUPFAM" id="SSF69118">
    <property type="entry name" value="AhpD-like"/>
    <property type="match status" value="1"/>
</dbReference>
<gene>
    <name evidence="4" type="ORF">NCTC13560_01992</name>
    <name evidence="3" type="ORF">SAMN05421682_11120</name>
</gene>
<dbReference type="KEGG" id="cil:EG358_06930"/>
<sequence length="195" mass="22453">MNKLMLFTLIFMALSITTKAQNDMSEKNKTEKKNIVNQSFGKIDFKKKLYAENVTNYLDLPTQIAKKYGSFSYADLPLDRQIAEQVRLWASIRYKCSYCTIFHTNDARNTGMDTHKVDNIMAYNQSDLFSAKEKAALNYASAISYVDYEKLPAATAEVNKYFNEAEIETIIMCTLLMDIWARIFAVQGNTPYYTQ</sequence>
<protein>
    <submittedName>
        <fullName evidence="3">Alkylhydroperoxidase AhpD family core domain-containing protein</fullName>
    </submittedName>
    <submittedName>
        <fullName evidence="4">Arsenate reductase and related proteins, glutaredoxin family</fullName>
    </submittedName>
</protein>
<name>A0A381F9Z1_9FLAO</name>
<evidence type="ECO:0000313" key="6">
    <source>
        <dbReference type="Proteomes" id="UP000255231"/>
    </source>
</evidence>
<dbReference type="EMBL" id="FTMF01000011">
    <property type="protein sequence ID" value="SIR00231.1"/>
    <property type="molecule type" value="Genomic_DNA"/>
</dbReference>
<dbReference type="InterPro" id="IPR003779">
    <property type="entry name" value="CMD-like"/>
</dbReference>
<dbReference type="Proteomes" id="UP000185725">
    <property type="component" value="Unassembled WGS sequence"/>
</dbReference>
<dbReference type="InterPro" id="IPR029032">
    <property type="entry name" value="AhpD-like"/>
</dbReference>
<evidence type="ECO:0000259" key="2">
    <source>
        <dbReference type="Pfam" id="PF02627"/>
    </source>
</evidence>
<dbReference type="Proteomes" id="UP000255231">
    <property type="component" value="Unassembled WGS sequence"/>
</dbReference>